<dbReference type="EMBL" id="KB020561">
    <property type="protein sequence ID" value="ELA35611.1"/>
    <property type="molecule type" value="Genomic_DNA"/>
</dbReference>
<organism evidence="1">
    <name type="scientific">Colletotrichum fructicola (strain Nara gc5)</name>
    <name type="common">Anthracnose fungus</name>
    <name type="synonym">Colletotrichum gloeosporioides (strain Nara gc5)</name>
    <dbReference type="NCBI Taxonomy" id="1213859"/>
    <lineage>
        <taxon>Eukaryota</taxon>
        <taxon>Fungi</taxon>
        <taxon>Dikarya</taxon>
        <taxon>Ascomycota</taxon>
        <taxon>Pezizomycotina</taxon>
        <taxon>Sordariomycetes</taxon>
        <taxon>Hypocreomycetidae</taxon>
        <taxon>Glomerellales</taxon>
        <taxon>Glomerellaceae</taxon>
        <taxon>Colletotrichum</taxon>
        <taxon>Colletotrichum gloeosporioides species complex</taxon>
    </lineage>
</organism>
<evidence type="ECO:0000313" key="1">
    <source>
        <dbReference type="EMBL" id="ELA35611.1"/>
    </source>
</evidence>
<reference evidence="1" key="1">
    <citation type="submission" date="2012-08" db="EMBL/GenBank/DDBJ databases">
        <title>Genome analysis of Colletotrichum orbiculare and Colletotrichum fructicola.</title>
        <authorList>
            <person name="Gan P.H.P."/>
            <person name="Ikeda K."/>
            <person name="Irieda H."/>
            <person name="Narusaka M."/>
            <person name="O'Connell R.J."/>
            <person name="Narusaka Y."/>
            <person name="Takano Y."/>
            <person name="Kubo Y."/>
            <person name="Shirasu K."/>
        </authorList>
    </citation>
    <scope>NUCLEOTIDE SEQUENCE</scope>
    <source>
        <strain evidence="1">Nara gc5</strain>
    </source>
</reference>
<name>L2GBE9_COLFN</name>
<dbReference type="HOGENOM" id="CLU_969808_0_0_1"/>
<dbReference type="AlphaFoldDB" id="L2GBE9"/>
<proteinExistence type="predicted"/>
<accession>L2GBE9</accession>
<protein>
    <submittedName>
        <fullName evidence="1">Uncharacterized protein</fullName>
    </submittedName>
</protein>
<gene>
    <name evidence="1" type="ORF">CGGC5_4695</name>
</gene>
<sequence>MSDRLTAKKEGGLRRALPPEVFILIMEAFLDEVESSTASQSWLIGMIDSLGDPFFYLGYHEPAGDNSNEIQRSRFLKIRSVSQVNQMTQTMVRNRFSPLPCYPLRPTFAAHILVFPKIDSMVPNFQHPLGFIESVLRSQLHHTSRFLQSIDRAILLGGIWTLCEEPEEIKCQVSMFPKLKVMLLPTHWENHFPLADRNTGHDHDELLLLSSDVFLYPTALEKLEFGPVSTTLKPLWEKQVRLVGTANKRQTEGEEAISQEQPILELVQTSQGLRTRILDPECSHCKV</sequence>